<keyword evidence="6 10" id="KW-0067">ATP-binding</keyword>
<keyword evidence="4" id="KW-1003">Cell membrane</keyword>
<evidence type="ECO:0000256" key="6">
    <source>
        <dbReference type="ARBA" id="ARBA00022840"/>
    </source>
</evidence>
<comment type="caution">
    <text evidence="10">The sequence shown here is derived from an EMBL/GenBank/DDBJ whole genome shotgun (WGS) entry which is preliminary data.</text>
</comment>
<dbReference type="GO" id="GO:0016887">
    <property type="term" value="F:ATP hydrolysis activity"/>
    <property type="evidence" value="ECO:0007669"/>
    <property type="project" value="InterPro"/>
</dbReference>
<evidence type="ECO:0000256" key="8">
    <source>
        <dbReference type="ARBA" id="ARBA00023136"/>
    </source>
</evidence>
<feature type="domain" description="ABC transporter" evidence="9">
    <location>
        <begin position="6"/>
        <end position="229"/>
    </location>
</feature>
<dbReference type="PANTHER" id="PTHR43553">
    <property type="entry name" value="HEAVY METAL TRANSPORTER"/>
    <property type="match status" value="1"/>
</dbReference>
<evidence type="ECO:0000256" key="3">
    <source>
        <dbReference type="ARBA" id="ARBA00022448"/>
    </source>
</evidence>
<dbReference type="RefSeq" id="WP_274958927.1">
    <property type="nucleotide sequence ID" value="NZ_DYWQ01000069.1"/>
</dbReference>
<reference evidence="10" key="2">
    <citation type="submission" date="2021-09" db="EMBL/GenBank/DDBJ databases">
        <authorList>
            <person name="Gilroy R."/>
        </authorList>
    </citation>
    <scope>NUCLEOTIDE SEQUENCE</scope>
    <source>
        <strain evidence="10">CHK124-7917</strain>
    </source>
</reference>
<name>A0A921GFH8_9ACTN</name>
<reference evidence="10" key="1">
    <citation type="journal article" date="2021" name="PeerJ">
        <title>Extensive microbial diversity within the chicken gut microbiome revealed by metagenomics and culture.</title>
        <authorList>
            <person name="Gilroy R."/>
            <person name="Ravi A."/>
            <person name="Getino M."/>
            <person name="Pursley I."/>
            <person name="Horton D.L."/>
            <person name="Alikhan N.F."/>
            <person name="Baker D."/>
            <person name="Gharbi K."/>
            <person name="Hall N."/>
            <person name="Watson M."/>
            <person name="Adriaenssens E.M."/>
            <person name="Foster-Nyarko E."/>
            <person name="Jarju S."/>
            <person name="Secka A."/>
            <person name="Antonio M."/>
            <person name="Oren A."/>
            <person name="Chaudhuri R.R."/>
            <person name="La Ragione R."/>
            <person name="Hildebrand F."/>
            <person name="Pallen M.J."/>
        </authorList>
    </citation>
    <scope>NUCLEOTIDE SEQUENCE</scope>
    <source>
        <strain evidence="10">CHK124-7917</strain>
    </source>
</reference>
<evidence type="ECO:0000313" key="10">
    <source>
        <dbReference type="EMBL" id="HJF45046.1"/>
    </source>
</evidence>
<dbReference type="AlphaFoldDB" id="A0A921GFH8"/>
<dbReference type="GO" id="GO:0005524">
    <property type="term" value="F:ATP binding"/>
    <property type="evidence" value="ECO:0007669"/>
    <property type="project" value="UniProtKB-KW"/>
</dbReference>
<dbReference type="FunFam" id="3.40.50.300:FF:000224">
    <property type="entry name" value="Energy-coupling factor transporter ATP-binding protein EcfA"/>
    <property type="match status" value="1"/>
</dbReference>
<dbReference type="CDD" id="cd03225">
    <property type="entry name" value="ABC_cobalt_CbiO_domain1"/>
    <property type="match status" value="1"/>
</dbReference>
<proteinExistence type="inferred from homology"/>
<dbReference type="PROSITE" id="PS50893">
    <property type="entry name" value="ABC_TRANSPORTER_2"/>
    <property type="match status" value="1"/>
</dbReference>
<dbReference type="InterPro" id="IPR050095">
    <property type="entry name" value="ECF_ABC_transporter_ATP-bd"/>
</dbReference>
<dbReference type="InterPro" id="IPR003439">
    <property type="entry name" value="ABC_transporter-like_ATP-bd"/>
</dbReference>
<evidence type="ECO:0000313" key="11">
    <source>
        <dbReference type="Proteomes" id="UP000697330"/>
    </source>
</evidence>
<dbReference type="InterPro" id="IPR015856">
    <property type="entry name" value="ABC_transpr_CbiO/EcfA_su"/>
</dbReference>
<evidence type="ECO:0000259" key="9">
    <source>
        <dbReference type="PROSITE" id="PS50893"/>
    </source>
</evidence>
<evidence type="ECO:0000256" key="1">
    <source>
        <dbReference type="ARBA" id="ARBA00004236"/>
    </source>
</evidence>
<comment type="similarity">
    <text evidence="2">Belongs to the ABC transporter superfamily.</text>
</comment>
<accession>A0A921GFH8</accession>
<evidence type="ECO:0000256" key="4">
    <source>
        <dbReference type="ARBA" id="ARBA00022475"/>
    </source>
</evidence>
<dbReference type="PANTHER" id="PTHR43553:SF24">
    <property type="entry name" value="ENERGY-COUPLING FACTOR TRANSPORTER ATP-BINDING PROTEIN ECFA1"/>
    <property type="match status" value="1"/>
</dbReference>
<dbReference type="InterPro" id="IPR003593">
    <property type="entry name" value="AAA+_ATPase"/>
</dbReference>
<sequence>MGEKIVEARDIGHAYVRGRATLRGVSLGISRGELVAIVGENGSGKTTLARHLNALIPLQEGELSVTGIDAGDPSRVWELRRACGMVFQNPENQFVSSVVGEDVAFGPLNFGADEPEAREAASAALSAVGLAGFERRDTHALSGGQQQRVALAGVLACDADVIVLDEATSMVDPRGRDELVRAVARARDERGTTVIWITHDMELAARADRVVVMREGEVAADGIPADVLA</sequence>
<dbReference type="GO" id="GO:0042626">
    <property type="term" value="F:ATPase-coupled transmembrane transporter activity"/>
    <property type="evidence" value="ECO:0007669"/>
    <property type="project" value="TreeGrafter"/>
</dbReference>
<feature type="non-terminal residue" evidence="10">
    <location>
        <position position="229"/>
    </location>
</feature>
<dbReference type="GO" id="GO:0043190">
    <property type="term" value="C:ATP-binding cassette (ABC) transporter complex"/>
    <property type="evidence" value="ECO:0007669"/>
    <property type="project" value="TreeGrafter"/>
</dbReference>
<organism evidence="10 11">
    <name type="scientific">Thermophilibacter provencensis</name>
    <dbReference type="NCBI Taxonomy" id="1852386"/>
    <lineage>
        <taxon>Bacteria</taxon>
        <taxon>Bacillati</taxon>
        <taxon>Actinomycetota</taxon>
        <taxon>Coriobacteriia</taxon>
        <taxon>Coriobacteriales</taxon>
        <taxon>Atopobiaceae</taxon>
        <taxon>Thermophilibacter</taxon>
    </lineage>
</organism>
<keyword evidence="3" id="KW-0813">Transport</keyword>
<dbReference type="EMBL" id="DYWQ01000069">
    <property type="protein sequence ID" value="HJF45046.1"/>
    <property type="molecule type" value="Genomic_DNA"/>
</dbReference>
<keyword evidence="7" id="KW-1278">Translocase</keyword>
<dbReference type="Proteomes" id="UP000697330">
    <property type="component" value="Unassembled WGS sequence"/>
</dbReference>
<keyword evidence="5" id="KW-0547">Nucleotide-binding</keyword>
<gene>
    <name evidence="10" type="ORF">K8U72_04590</name>
</gene>
<dbReference type="PROSITE" id="PS00211">
    <property type="entry name" value="ABC_TRANSPORTER_1"/>
    <property type="match status" value="1"/>
</dbReference>
<evidence type="ECO:0000256" key="7">
    <source>
        <dbReference type="ARBA" id="ARBA00022967"/>
    </source>
</evidence>
<comment type="subcellular location">
    <subcellularLocation>
        <location evidence="1">Cell membrane</location>
    </subcellularLocation>
</comment>
<dbReference type="InterPro" id="IPR027417">
    <property type="entry name" value="P-loop_NTPase"/>
</dbReference>
<dbReference type="Pfam" id="PF00005">
    <property type="entry name" value="ABC_tran"/>
    <property type="match status" value="1"/>
</dbReference>
<dbReference type="SUPFAM" id="SSF52540">
    <property type="entry name" value="P-loop containing nucleoside triphosphate hydrolases"/>
    <property type="match status" value="1"/>
</dbReference>
<evidence type="ECO:0000256" key="2">
    <source>
        <dbReference type="ARBA" id="ARBA00005417"/>
    </source>
</evidence>
<dbReference type="Gene3D" id="3.40.50.300">
    <property type="entry name" value="P-loop containing nucleotide triphosphate hydrolases"/>
    <property type="match status" value="1"/>
</dbReference>
<evidence type="ECO:0000256" key="5">
    <source>
        <dbReference type="ARBA" id="ARBA00022741"/>
    </source>
</evidence>
<dbReference type="InterPro" id="IPR017871">
    <property type="entry name" value="ABC_transporter-like_CS"/>
</dbReference>
<keyword evidence="8" id="KW-0472">Membrane</keyword>
<dbReference type="SMART" id="SM00382">
    <property type="entry name" value="AAA"/>
    <property type="match status" value="1"/>
</dbReference>
<protein>
    <submittedName>
        <fullName evidence="10">ATP-binding cassette domain-containing protein</fullName>
    </submittedName>
</protein>